<dbReference type="Pfam" id="PF00672">
    <property type="entry name" value="HAMP"/>
    <property type="match status" value="1"/>
</dbReference>
<dbReference type="SMART" id="SM00283">
    <property type="entry name" value="MA"/>
    <property type="match status" value="1"/>
</dbReference>
<dbReference type="Pfam" id="PF00015">
    <property type="entry name" value="MCPsignal"/>
    <property type="match status" value="1"/>
</dbReference>
<comment type="caution">
    <text evidence="7">The sequence shown here is derived from an EMBL/GenBank/DDBJ whole genome shotgun (WGS) entry which is preliminary data.</text>
</comment>
<dbReference type="PANTHER" id="PTHR43531:SF11">
    <property type="entry name" value="METHYL-ACCEPTING CHEMOTAXIS PROTEIN 3"/>
    <property type="match status" value="1"/>
</dbReference>
<sequence>MCKKMKQSTLILLLNGVTILALFFMVFCLVCYSRITTKLNTANKYRYELTYNANRFMNGSSYLTNEVRAYAATGNQEHYDNYWNEINHLKNRDIGVEKMKEIGITAIEQSMIDEMSNLSNTLVPLEENAMKNVMAGNEAAAIDYVYGKEYESSVAKINQIKSDFLATLDDRTLNEVNRLTGVSYIIFCCFVAVVFMIVVLQIITFRLLKSRLLKPVVEIKDQMYEIASGNLSHPFNLEPDTSEIGMLVNSIHSTKTELKKYIEDIANKLSLIAEGDMNQTIDIQYLGEFLPIQKSLIRILDSLNDSLQKIHMTANEVSLGSDNVAASSSIVSQGASEQAAAVEELSANAEEISSHLDRIVNKAESAKSCSTEAARQLMIGTRQMEELSEAMGVISGSSNQISGIIKTIEDIAFQTNILALNAAVEAARAGAAGKGFAVVADEVRNLAAKSSEAAQNTTVLIENTLKLVEKGVTLTGNTMATLKQVGKGAMESTDMVDEIAAASARQQEILSQFTESIHQISEVIQSNMNTAETTSTASEELREHARSLESAINQFKLRQ</sequence>
<evidence type="ECO:0000256" key="3">
    <source>
        <dbReference type="PROSITE-ProRule" id="PRU00284"/>
    </source>
</evidence>
<keyword evidence="1" id="KW-0145">Chemotaxis</keyword>
<dbReference type="Proteomes" id="UP000284543">
    <property type="component" value="Unassembled WGS sequence"/>
</dbReference>
<name>A0A412ZFV3_9FIRM</name>
<dbReference type="PROSITE" id="PS50111">
    <property type="entry name" value="CHEMOTAXIS_TRANSDUC_2"/>
    <property type="match status" value="1"/>
</dbReference>
<dbReference type="GO" id="GO:0007165">
    <property type="term" value="P:signal transduction"/>
    <property type="evidence" value="ECO:0007669"/>
    <property type="project" value="UniProtKB-KW"/>
</dbReference>
<keyword evidence="4" id="KW-0812">Transmembrane</keyword>
<keyword evidence="3" id="KW-0807">Transducer</keyword>
<reference evidence="7 8" key="1">
    <citation type="submission" date="2018-08" db="EMBL/GenBank/DDBJ databases">
        <title>A genome reference for cultivated species of the human gut microbiota.</title>
        <authorList>
            <person name="Zou Y."/>
            <person name="Xue W."/>
            <person name="Luo G."/>
        </authorList>
    </citation>
    <scope>NUCLEOTIDE SEQUENCE [LARGE SCALE GENOMIC DNA]</scope>
    <source>
        <strain evidence="7 8">AF14-18</strain>
    </source>
</reference>
<dbReference type="InterPro" id="IPR051310">
    <property type="entry name" value="MCP_chemotaxis"/>
</dbReference>
<feature type="domain" description="HAMP" evidence="6">
    <location>
        <begin position="210"/>
        <end position="263"/>
    </location>
</feature>
<dbReference type="SUPFAM" id="SSF58104">
    <property type="entry name" value="Methyl-accepting chemotaxis protein (MCP) signaling domain"/>
    <property type="match status" value="1"/>
</dbReference>
<evidence type="ECO:0000259" key="5">
    <source>
        <dbReference type="PROSITE" id="PS50111"/>
    </source>
</evidence>
<dbReference type="GO" id="GO:0004888">
    <property type="term" value="F:transmembrane signaling receptor activity"/>
    <property type="evidence" value="ECO:0007669"/>
    <property type="project" value="InterPro"/>
</dbReference>
<dbReference type="SMART" id="SM00304">
    <property type="entry name" value="HAMP"/>
    <property type="match status" value="1"/>
</dbReference>
<dbReference type="PROSITE" id="PS50885">
    <property type="entry name" value="HAMP"/>
    <property type="match status" value="1"/>
</dbReference>
<evidence type="ECO:0000313" key="8">
    <source>
        <dbReference type="Proteomes" id="UP000284543"/>
    </source>
</evidence>
<dbReference type="AlphaFoldDB" id="A0A412ZFV3"/>
<feature type="domain" description="Methyl-accepting transducer" evidence="5">
    <location>
        <begin position="313"/>
        <end position="542"/>
    </location>
</feature>
<dbReference type="SUPFAM" id="SSF158472">
    <property type="entry name" value="HAMP domain-like"/>
    <property type="match status" value="1"/>
</dbReference>
<dbReference type="PRINTS" id="PR00260">
    <property type="entry name" value="CHEMTRNSDUCR"/>
</dbReference>
<gene>
    <name evidence="7" type="ORF">DWW02_04970</name>
</gene>
<dbReference type="EMBL" id="QRZM01000001">
    <property type="protein sequence ID" value="RGV79076.1"/>
    <property type="molecule type" value="Genomic_DNA"/>
</dbReference>
<dbReference type="Gene3D" id="6.10.340.10">
    <property type="match status" value="1"/>
</dbReference>
<organism evidence="7 8">
    <name type="scientific">Enterocloster bolteae</name>
    <dbReference type="NCBI Taxonomy" id="208479"/>
    <lineage>
        <taxon>Bacteria</taxon>
        <taxon>Bacillati</taxon>
        <taxon>Bacillota</taxon>
        <taxon>Clostridia</taxon>
        <taxon>Lachnospirales</taxon>
        <taxon>Lachnospiraceae</taxon>
        <taxon>Enterocloster</taxon>
    </lineage>
</organism>
<evidence type="ECO:0000256" key="4">
    <source>
        <dbReference type="SAM" id="Phobius"/>
    </source>
</evidence>
<keyword evidence="4" id="KW-0472">Membrane</keyword>
<dbReference type="Gene3D" id="1.10.287.950">
    <property type="entry name" value="Methyl-accepting chemotaxis protein"/>
    <property type="match status" value="1"/>
</dbReference>
<protein>
    <submittedName>
        <fullName evidence="7">Methyl-accepting chemotaxis protein</fullName>
    </submittedName>
</protein>
<evidence type="ECO:0000256" key="2">
    <source>
        <dbReference type="ARBA" id="ARBA00029447"/>
    </source>
</evidence>
<keyword evidence="4" id="KW-1133">Transmembrane helix</keyword>
<evidence type="ECO:0000259" key="6">
    <source>
        <dbReference type="PROSITE" id="PS50885"/>
    </source>
</evidence>
<feature type="transmembrane region" description="Helical" evidence="4">
    <location>
        <begin position="182"/>
        <end position="205"/>
    </location>
</feature>
<accession>A0A412ZFV3</accession>
<proteinExistence type="inferred from homology"/>
<evidence type="ECO:0000256" key="1">
    <source>
        <dbReference type="ARBA" id="ARBA00022500"/>
    </source>
</evidence>
<dbReference type="InterPro" id="IPR003660">
    <property type="entry name" value="HAMP_dom"/>
</dbReference>
<evidence type="ECO:0000313" key="7">
    <source>
        <dbReference type="EMBL" id="RGV79076.1"/>
    </source>
</evidence>
<dbReference type="InterPro" id="IPR004089">
    <property type="entry name" value="MCPsignal_dom"/>
</dbReference>
<comment type="similarity">
    <text evidence="2">Belongs to the methyl-accepting chemotaxis (MCP) protein family.</text>
</comment>
<dbReference type="PANTHER" id="PTHR43531">
    <property type="entry name" value="PROTEIN ICFG"/>
    <property type="match status" value="1"/>
</dbReference>
<dbReference type="RefSeq" id="WP_117626677.1">
    <property type="nucleotide sequence ID" value="NZ_CATYQV010000029.1"/>
</dbReference>
<feature type="transmembrane region" description="Helical" evidence="4">
    <location>
        <begin position="12"/>
        <end position="35"/>
    </location>
</feature>
<dbReference type="GO" id="GO:0006935">
    <property type="term" value="P:chemotaxis"/>
    <property type="evidence" value="ECO:0007669"/>
    <property type="project" value="UniProtKB-KW"/>
</dbReference>
<dbReference type="GO" id="GO:0005886">
    <property type="term" value="C:plasma membrane"/>
    <property type="evidence" value="ECO:0007669"/>
    <property type="project" value="TreeGrafter"/>
</dbReference>
<dbReference type="InterPro" id="IPR004090">
    <property type="entry name" value="Chemotax_Me-accpt_rcpt"/>
</dbReference>